<feature type="domain" description="AMP-binding enzyme C-terminal" evidence="9">
    <location>
        <begin position="443"/>
        <end position="518"/>
    </location>
</feature>
<dbReference type="Pfam" id="PF00501">
    <property type="entry name" value="AMP-binding"/>
    <property type="match status" value="1"/>
</dbReference>
<comment type="caution">
    <text evidence="10">The sequence shown here is derived from an EMBL/GenBank/DDBJ whole genome shotgun (WGS) entry which is preliminary data.</text>
</comment>
<comment type="catalytic activity">
    <reaction evidence="5">
        <text>3-(methylsulfanyl)propanoate + ATP + CoA = 3-(methylsulfanyl)propanoyl-CoA + AMP + diphosphate</text>
        <dbReference type="Rhea" id="RHEA:43052"/>
        <dbReference type="ChEBI" id="CHEBI:30616"/>
        <dbReference type="ChEBI" id="CHEBI:33019"/>
        <dbReference type="ChEBI" id="CHEBI:49016"/>
        <dbReference type="ChEBI" id="CHEBI:57287"/>
        <dbReference type="ChEBI" id="CHEBI:82815"/>
        <dbReference type="ChEBI" id="CHEBI:456215"/>
        <dbReference type="EC" id="6.2.1.44"/>
    </reaction>
    <physiologicalReaction direction="left-to-right" evidence="5">
        <dbReference type="Rhea" id="RHEA:43053"/>
    </physiologicalReaction>
</comment>
<dbReference type="PANTHER" id="PTHR43859">
    <property type="entry name" value="ACYL-ACTIVATING ENZYME"/>
    <property type="match status" value="1"/>
</dbReference>
<evidence type="ECO:0000259" key="9">
    <source>
        <dbReference type="Pfam" id="PF13193"/>
    </source>
</evidence>
<evidence type="ECO:0000256" key="7">
    <source>
        <dbReference type="ARBA" id="ARBA00067668"/>
    </source>
</evidence>
<evidence type="ECO:0000256" key="2">
    <source>
        <dbReference type="ARBA" id="ARBA00022598"/>
    </source>
</evidence>
<dbReference type="FunFam" id="3.30.300.30:FF:000008">
    <property type="entry name" value="2,3-dihydroxybenzoate-AMP ligase"/>
    <property type="match status" value="1"/>
</dbReference>
<dbReference type="Pfam" id="PF13193">
    <property type="entry name" value="AMP-binding_C"/>
    <property type="match status" value="1"/>
</dbReference>
<evidence type="ECO:0000256" key="1">
    <source>
        <dbReference type="ARBA" id="ARBA00006432"/>
    </source>
</evidence>
<protein>
    <recommendedName>
        <fullName evidence="7">3-methylmercaptopropionyl-CoA ligase</fullName>
        <ecNumber evidence="6">6.2.1.44</ecNumber>
    </recommendedName>
</protein>
<evidence type="ECO:0000256" key="3">
    <source>
        <dbReference type="ARBA" id="ARBA00022832"/>
    </source>
</evidence>
<dbReference type="PROSITE" id="PS00455">
    <property type="entry name" value="AMP_BINDING"/>
    <property type="match status" value="1"/>
</dbReference>
<keyword evidence="2 10" id="KW-0436">Ligase</keyword>
<dbReference type="Gene3D" id="3.40.50.12780">
    <property type="entry name" value="N-terminal domain of ligase-like"/>
    <property type="match status" value="1"/>
</dbReference>
<evidence type="ECO:0000256" key="4">
    <source>
        <dbReference type="ARBA" id="ARBA00023098"/>
    </source>
</evidence>
<dbReference type="InterPro" id="IPR020845">
    <property type="entry name" value="AMP-binding_CS"/>
</dbReference>
<evidence type="ECO:0000259" key="8">
    <source>
        <dbReference type="Pfam" id="PF00501"/>
    </source>
</evidence>
<accession>A0A842HYY1</accession>
<dbReference type="InterPro" id="IPR025110">
    <property type="entry name" value="AMP-bd_C"/>
</dbReference>
<sequence length="536" mass="59190">MLGGMQDAQLRVTNIIDHAAREHGHREIVTYWADRTIGRTNWAGIHEDARKCAQALLKLGMTKGDRIATLAMNHAHHLASWYGIAGIGGVVHTVNPRLFAEQLIYIMNHAEDRVLLFDKAFEPLVEAIKPQLKTIEHFILFDGPIDGEGDYPTFRALIDAEDGDFEWVTGDEREPCGLCYTSGTTGNPKGVLYEHRSNVIHAITEGQPDAMNLSTRSVMLPIVPMFHANAWGLPFACAVTGSKMVFSAVNEGEVLCDLVQNEGVTHSAGVPTVWLAMFAHMDATGVDYGKLEMVVIGGSAAPRAMIERFMHAGVYVLHAWGMTETSPIGTIGQRPYNWEELSFDEKVDIICKQGRTPFGVEIRVVDDDGNVLPRDGESSGRLQVRGPWILDQYFQDESGKCVGEDNWFDTGDVSVIHPDGVMQITDRAKDVIKSGGEWISSIELENAAVGCPGVAEAAAVGVYHPKWDERPLLLVVKKDGADIEADDVVGYLTDKVAKWWLPDEVKFVDELPHTATGKILKRALREEYKDYKLEGV</sequence>
<keyword evidence="4" id="KW-0443">Lipid metabolism</keyword>
<dbReference type="InterPro" id="IPR042099">
    <property type="entry name" value="ANL_N_sf"/>
</dbReference>
<dbReference type="Proteomes" id="UP000564378">
    <property type="component" value="Unassembled WGS sequence"/>
</dbReference>
<dbReference type="GO" id="GO:0016874">
    <property type="term" value="F:ligase activity"/>
    <property type="evidence" value="ECO:0007669"/>
    <property type="project" value="UniProtKB-KW"/>
</dbReference>
<dbReference type="InterPro" id="IPR000873">
    <property type="entry name" value="AMP-dep_synth/lig_dom"/>
</dbReference>
<dbReference type="AlphaFoldDB" id="A0A842HYY1"/>
<dbReference type="EC" id="6.2.1.44" evidence="6"/>
<dbReference type="CDD" id="cd12119">
    <property type="entry name" value="ttLC_FACS_AlkK_like"/>
    <property type="match status" value="1"/>
</dbReference>
<reference evidence="10 11" key="1">
    <citation type="submission" date="2020-08" db="EMBL/GenBank/DDBJ databases">
        <title>Draft genome sequence of Parasphingopyxis sp. GrpM-11.</title>
        <authorList>
            <person name="Oh J."/>
            <person name="Roh D.-H."/>
        </authorList>
    </citation>
    <scope>NUCLEOTIDE SEQUENCE [LARGE SCALE GENOMIC DNA]</scope>
    <source>
        <strain evidence="10 11">GrpM-11</strain>
    </source>
</reference>
<dbReference type="GO" id="GO:0006631">
    <property type="term" value="P:fatty acid metabolic process"/>
    <property type="evidence" value="ECO:0007669"/>
    <property type="project" value="UniProtKB-KW"/>
</dbReference>
<dbReference type="EMBL" id="JACJVJ010000001">
    <property type="protein sequence ID" value="MBC2777633.1"/>
    <property type="molecule type" value="Genomic_DNA"/>
</dbReference>
<evidence type="ECO:0000256" key="6">
    <source>
        <dbReference type="ARBA" id="ARBA00066616"/>
    </source>
</evidence>
<dbReference type="SUPFAM" id="SSF56801">
    <property type="entry name" value="Acetyl-CoA synthetase-like"/>
    <property type="match status" value="1"/>
</dbReference>
<evidence type="ECO:0000313" key="10">
    <source>
        <dbReference type="EMBL" id="MBC2777633.1"/>
    </source>
</evidence>
<dbReference type="InterPro" id="IPR045851">
    <property type="entry name" value="AMP-bd_C_sf"/>
</dbReference>
<keyword evidence="11" id="KW-1185">Reference proteome</keyword>
<evidence type="ECO:0000313" key="11">
    <source>
        <dbReference type="Proteomes" id="UP000564378"/>
    </source>
</evidence>
<keyword evidence="3" id="KW-0276">Fatty acid metabolism</keyword>
<name>A0A842HYY1_9SPHN</name>
<feature type="domain" description="AMP-dependent synthetase/ligase" evidence="8">
    <location>
        <begin position="17"/>
        <end position="394"/>
    </location>
</feature>
<dbReference type="RefSeq" id="WP_185800829.1">
    <property type="nucleotide sequence ID" value="NZ_JACJVJ010000001.1"/>
</dbReference>
<proteinExistence type="inferred from homology"/>
<dbReference type="PANTHER" id="PTHR43859:SF4">
    <property type="entry name" value="BUTANOATE--COA LIGASE AAE1-RELATED"/>
    <property type="match status" value="1"/>
</dbReference>
<dbReference type="NCBIfam" id="NF004837">
    <property type="entry name" value="PRK06187.1"/>
    <property type="match status" value="1"/>
</dbReference>
<evidence type="ECO:0000256" key="5">
    <source>
        <dbReference type="ARBA" id="ARBA00051915"/>
    </source>
</evidence>
<organism evidence="10 11">
    <name type="scientific">Parasphingopyxis marina</name>
    <dbReference type="NCBI Taxonomy" id="2761622"/>
    <lineage>
        <taxon>Bacteria</taxon>
        <taxon>Pseudomonadati</taxon>
        <taxon>Pseudomonadota</taxon>
        <taxon>Alphaproteobacteria</taxon>
        <taxon>Sphingomonadales</taxon>
        <taxon>Sphingomonadaceae</taxon>
        <taxon>Parasphingopyxis</taxon>
    </lineage>
</organism>
<comment type="similarity">
    <text evidence="1">Belongs to the ATP-dependent AMP-binding enzyme family.</text>
</comment>
<gene>
    <name evidence="10" type="ORF">H6P80_08360</name>
</gene>
<dbReference type="Gene3D" id="3.30.300.30">
    <property type="match status" value="1"/>
</dbReference>